<feature type="region of interest" description="Disordered" evidence="1">
    <location>
        <begin position="454"/>
        <end position="474"/>
    </location>
</feature>
<dbReference type="RefSeq" id="WP_131478326.1">
    <property type="nucleotide sequence ID" value="NZ_SJDL01000002.1"/>
</dbReference>
<sequence length="957" mass="101969">MRVSTILRSELSQFPWSSENASPRRCRWPVAGLVLIPVLMALAGCKTEKAPDNPTVLGRPAQTAYLGVEYYYNFGAYGGDAILDYSLTNAPPWLAMENTSNKAREGIIIRGVPGVTGGNRGEADLGTTNNINLTATDGSRVGVQPFDIEVKRNLVSASADSFTEGKRSDDVDGAGDGETCAMPPMKGTGLHQVTYDTFNDDGTVSGSETATLKTYPVIVRVLLDQPSVQTTKIAFELRSDFDPTACDDGATSGQDCEFSLRNREQAQLGKDVVLAGNRNSSGGEERLPQPDYVEVIDDTSGVLTIDRGITECFIRLEVVDDKFAEPTEQFKIALTEVRQGLVALGGDNGGITESLSIIDNQPAVTFQSLKGHRVSAINEGDTQNFKAVLDRKQEPDNARYTVRLANDSDNATATDPDYEFLVPDAPNSTTYVVGDELTFTAGVDTVQFQVRAIDDSSAPPASEDPAGDGPDNNDEYLSISVDSDYQDGRANYAASEGDLRVWFNELDDPLEVGDEAPGRTVSDVVVGDSGRLFVASALRDAGDGHYDVVVDIYNRFGGAPEKTFTISADSAVNPQPKLAFVRSTVEAGTTSRVRNSLALTFTTDGAIDSASNRGGTDEAVYLFRRDAGDADYTELWHGQFGSGGDDTPLRIGINASNRVFIAGETTGTWAGEVRAGGVDVYAQRIDTRTEDSIQSPVIAWTSQQGSSSSDSLAGLGVSSSTTYLAGTTLGQMGDTTPLGGRDLFMSNYAGGTESSPTIVQAGTSGNDTVNTASIALSAYWMLGDGNFGYRRDIDMDEYVAELVTDSTDTSRQGYLLSYDLSGNFKAAITLNDAGDVAGESFTALTPFDDDMIAGGNSNGAFVEGQGAGMILARIRSEGEVVEEPAENEDDDPIEHNFTKLVEDDREQYPSLGANIKLLKLTAYQDAEIVALVSSGASGSRVYNVLLINGDGQLLNSP</sequence>
<dbReference type="InterPro" id="IPR013783">
    <property type="entry name" value="Ig-like_fold"/>
</dbReference>
<gene>
    <name evidence="2" type="ORF">EZI54_01475</name>
</gene>
<evidence type="ECO:0000313" key="2">
    <source>
        <dbReference type="EMBL" id="TBW59013.1"/>
    </source>
</evidence>
<dbReference type="Gene3D" id="2.60.40.2030">
    <property type="match status" value="1"/>
</dbReference>
<proteinExistence type="predicted"/>
<dbReference type="SUPFAM" id="SSF141072">
    <property type="entry name" value="CalX-like"/>
    <property type="match status" value="1"/>
</dbReference>
<dbReference type="EMBL" id="SJDL01000002">
    <property type="protein sequence ID" value="TBW59013.1"/>
    <property type="molecule type" value="Genomic_DNA"/>
</dbReference>
<organism evidence="2 3">
    <name type="scientific">Marinobacter halodurans</name>
    <dbReference type="NCBI Taxonomy" id="2528979"/>
    <lineage>
        <taxon>Bacteria</taxon>
        <taxon>Pseudomonadati</taxon>
        <taxon>Pseudomonadota</taxon>
        <taxon>Gammaproteobacteria</taxon>
        <taxon>Pseudomonadales</taxon>
        <taxon>Marinobacteraceae</taxon>
        <taxon>Marinobacter</taxon>
    </lineage>
</organism>
<reference evidence="2 3" key="1">
    <citation type="submission" date="2019-02" db="EMBL/GenBank/DDBJ databases">
        <title>Marinobacter halodurans sp. nov., a marine bacterium isolated from sea tidal flat.</title>
        <authorList>
            <person name="Yoo Y."/>
            <person name="Lee D.W."/>
            <person name="Kim B.S."/>
            <person name="Kim J.-J."/>
        </authorList>
    </citation>
    <scope>NUCLEOTIDE SEQUENCE [LARGE SCALE GENOMIC DNA]</scope>
    <source>
        <strain evidence="2 3">YJ-S3-2</strain>
    </source>
</reference>
<dbReference type="Proteomes" id="UP000313645">
    <property type="component" value="Unassembled WGS sequence"/>
</dbReference>
<accession>A0ABY1ZPY8</accession>
<comment type="caution">
    <text evidence="2">The sequence shown here is derived from an EMBL/GenBank/DDBJ whole genome shotgun (WGS) entry which is preliminary data.</text>
</comment>
<dbReference type="Gene3D" id="2.60.40.10">
    <property type="entry name" value="Immunoglobulins"/>
    <property type="match status" value="1"/>
</dbReference>
<dbReference type="InterPro" id="IPR038081">
    <property type="entry name" value="CalX-like_sf"/>
</dbReference>
<evidence type="ECO:0000313" key="3">
    <source>
        <dbReference type="Proteomes" id="UP000313645"/>
    </source>
</evidence>
<protein>
    <submittedName>
        <fullName evidence="2">Uncharacterized protein</fullName>
    </submittedName>
</protein>
<evidence type="ECO:0000256" key="1">
    <source>
        <dbReference type="SAM" id="MobiDB-lite"/>
    </source>
</evidence>
<name>A0ABY1ZPY8_9GAMM</name>
<keyword evidence="3" id="KW-1185">Reference proteome</keyword>